<feature type="compositionally biased region" description="Polar residues" evidence="1">
    <location>
        <begin position="32"/>
        <end position="42"/>
    </location>
</feature>
<evidence type="ECO:0000256" key="2">
    <source>
        <dbReference type="SAM" id="SignalP"/>
    </source>
</evidence>
<dbReference type="RefSeq" id="WP_228427044.1">
    <property type="nucleotide sequence ID" value="NZ_JAJFNJ020000003.1"/>
</dbReference>
<protein>
    <recommendedName>
        <fullName evidence="5">Secreted protein</fullName>
    </recommendedName>
</protein>
<gene>
    <name evidence="3" type="ORF">LLE72_009775</name>
</gene>
<feature type="chain" id="PRO_5042554869" description="Secreted protein" evidence="2">
    <location>
        <begin position="20"/>
        <end position="186"/>
    </location>
</feature>
<feature type="region of interest" description="Disordered" evidence="1">
    <location>
        <begin position="25"/>
        <end position="73"/>
    </location>
</feature>
<reference evidence="3" key="2">
    <citation type="submission" date="2024-01" db="EMBL/GenBank/DDBJ databases">
        <title>Long-read genome sequencing of X. campestris pv. papavericola.</title>
        <authorList>
            <person name="Hussain R.M.F."/>
            <person name="Greer S."/>
            <person name="Harrison J."/>
            <person name="Grant M."/>
            <person name="Vicente J."/>
            <person name="Studholme D.J."/>
        </authorList>
    </citation>
    <scope>NUCLEOTIDE SEQUENCE</scope>
    <source>
        <strain evidence="3">NCPPB 2970</strain>
    </source>
</reference>
<dbReference type="EMBL" id="JAJFNJ020000003">
    <property type="protein sequence ID" value="MEC3888027.1"/>
    <property type="molecule type" value="Genomic_DNA"/>
</dbReference>
<sequence length="186" mass="18056">MRSKSASSALVLALAGVLALSGCRKEAHDDSSVSQDPTSGAATSDIPGPASTPPAGDQAAQGTATGAASTDTAAASGAAVTVSSVAVGNKAGADKSVTPATTLGSKDTIIVSVKTDGSASNVPVSAKLTFQDGQVAGEQNATLTTTGAETTNLSFSKPDGWPAGNYTAQVMVDGKPAGSPQTFTVK</sequence>
<feature type="signal peptide" evidence="2">
    <location>
        <begin position="1"/>
        <end position="19"/>
    </location>
</feature>
<evidence type="ECO:0000256" key="1">
    <source>
        <dbReference type="SAM" id="MobiDB-lite"/>
    </source>
</evidence>
<name>A0AAJ2X2P0_XANCA</name>
<reference evidence="3" key="1">
    <citation type="submission" date="2021-10" db="EMBL/GenBank/DDBJ databases">
        <authorList>
            <person name="Hussein R."/>
            <person name="Harrison J."/>
            <person name="Studholme D.J."/>
            <person name="Vicente J."/>
            <person name="Grant M."/>
        </authorList>
    </citation>
    <scope>NUCLEOTIDE SEQUENCE</scope>
    <source>
        <strain evidence="3">NCPPB 2970</strain>
    </source>
</reference>
<evidence type="ECO:0000313" key="3">
    <source>
        <dbReference type="EMBL" id="MEC3888027.1"/>
    </source>
</evidence>
<proteinExistence type="predicted"/>
<organism evidence="3 4">
    <name type="scientific">Xanthomonas campestris pv. papavericola</name>
    <dbReference type="NCBI Taxonomy" id="487881"/>
    <lineage>
        <taxon>Bacteria</taxon>
        <taxon>Pseudomonadati</taxon>
        <taxon>Pseudomonadota</taxon>
        <taxon>Gammaproteobacteria</taxon>
        <taxon>Lysobacterales</taxon>
        <taxon>Lysobacteraceae</taxon>
        <taxon>Xanthomonas</taxon>
    </lineage>
</organism>
<keyword evidence="2" id="KW-0732">Signal</keyword>
<evidence type="ECO:0008006" key="5">
    <source>
        <dbReference type="Google" id="ProtNLM"/>
    </source>
</evidence>
<comment type="caution">
    <text evidence="3">The sequence shown here is derived from an EMBL/GenBank/DDBJ whole genome shotgun (WGS) entry which is preliminary data.</text>
</comment>
<evidence type="ECO:0000313" key="4">
    <source>
        <dbReference type="Proteomes" id="UP001297361"/>
    </source>
</evidence>
<accession>A0AAJ2X2P0</accession>
<dbReference type="AlphaFoldDB" id="A0AAJ2X2P0"/>
<feature type="compositionally biased region" description="Low complexity" evidence="1">
    <location>
        <begin position="55"/>
        <end position="73"/>
    </location>
</feature>
<dbReference type="Proteomes" id="UP001297361">
    <property type="component" value="Unassembled WGS sequence"/>
</dbReference>
<dbReference type="PROSITE" id="PS51257">
    <property type="entry name" value="PROKAR_LIPOPROTEIN"/>
    <property type="match status" value="1"/>
</dbReference>